<dbReference type="OrthoDB" id="9798990at2"/>
<dbReference type="CDD" id="cd09872">
    <property type="entry name" value="PIN_Sll0205-like"/>
    <property type="match status" value="1"/>
</dbReference>
<dbReference type="Pfam" id="PF01850">
    <property type="entry name" value="PIN"/>
    <property type="match status" value="1"/>
</dbReference>
<gene>
    <name evidence="2" type="ORF">LptCag_1118</name>
</gene>
<evidence type="ECO:0000313" key="3">
    <source>
        <dbReference type="Proteomes" id="UP000029452"/>
    </source>
</evidence>
<reference evidence="2 3" key="1">
    <citation type="submission" date="2014-06" db="EMBL/GenBank/DDBJ databases">
        <title>Draft genome sequence of iron oxidizing acidophile Leptospirillum ferriphilum DSM14647.</title>
        <authorList>
            <person name="Cardenas J.P."/>
            <person name="Lazcano M."/>
            <person name="Ossandon F.J."/>
            <person name="Corbett M."/>
            <person name="Holmes D.S."/>
            <person name="Watkin E."/>
        </authorList>
    </citation>
    <scope>NUCLEOTIDE SEQUENCE [LARGE SCALE GENOMIC DNA]</scope>
    <source>
        <strain evidence="2 3">DSM 14647</strain>
    </source>
</reference>
<dbReference type="AlphaFoldDB" id="A0A094WCW5"/>
<protein>
    <recommendedName>
        <fullName evidence="1">PIN domain-containing protein</fullName>
    </recommendedName>
</protein>
<accession>A0A094WCW5</accession>
<dbReference type="InterPro" id="IPR002716">
    <property type="entry name" value="PIN_dom"/>
</dbReference>
<feature type="domain" description="PIN" evidence="1">
    <location>
        <begin position="3"/>
        <end position="122"/>
    </location>
</feature>
<organism evidence="2 3">
    <name type="scientific">Leptospirillum ferriphilum</name>
    <dbReference type="NCBI Taxonomy" id="178606"/>
    <lineage>
        <taxon>Bacteria</taxon>
        <taxon>Pseudomonadati</taxon>
        <taxon>Nitrospirota</taxon>
        <taxon>Nitrospiria</taxon>
        <taxon>Nitrospirales</taxon>
        <taxon>Nitrospiraceae</taxon>
        <taxon>Leptospirillum</taxon>
    </lineage>
</organism>
<dbReference type="PANTHER" id="PTHR36173">
    <property type="entry name" value="RIBONUCLEASE VAPC16-RELATED"/>
    <property type="match status" value="1"/>
</dbReference>
<proteinExistence type="predicted"/>
<dbReference type="Proteomes" id="UP000029452">
    <property type="component" value="Unassembled WGS sequence"/>
</dbReference>
<dbReference type="InterPro" id="IPR052919">
    <property type="entry name" value="TA_system_RNase"/>
</dbReference>
<dbReference type="EMBL" id="JPGK01000003">
    <property type="protein sequence ID" value="KGA94355.1"/>
    <property type="molecule type" value="Genomic_DNA"/>
</dbReference>
<dbReference type="RefSeq" id="WP_036081563.1">
    <property type="nucleotide sequence ID" value="NZ_JBPKCJ010000003.1"/>
</dbReference>
<dbReference type="Gene3D" id="3.40.50.1010">
    <property type="entry name" value="5'-nuclease"/>
    <property type="match status" value="1"/>
</dbReference>
<dbReference type="InterPro" id="IPR029060">
    <property type="entry name" value="PIN-like_dom_sf"/>
</dbReference>
<sequence length="128" mass="14846">MKVLLDTHTFLWWIAEDPLLSTGVRELLSDPQTEGFISLASVWEMAIKVSLGKLRVSAPLEKFVPEQLSLNNFQILSIDFRHISRLPSLPFHHRDLFDRLLVTQCLEENMPILSRDPVFGQYGTRQIW</sequence>
<dbReference type="PANTHER" id="PTHR36173:SF2">
    <property type="entry name" value="RIBONUCLEASE VAPC16"/>
    <property type="match status" value="1"/>
</dbReference>
<dbReference type="PATRIC" id="fig|178606.4.peg.928"/>
<dbReference type="SUPFAM" id="SSF88723">
    <property type="entry name" value="PIN domain-like"/>
    <property type="match status" value="1"/>
</dbReference>
<dbReference type="InterPro" id="IPR041705">
    <property type="entry name" value="PIN_Sll0205"/>
</dbReference>
<name>A0A094WCW5_9BACT</name>
<evidence type="ECO:0000313" key="2">
    <source>
        <dbReference type="EMBL" id="KGA94355.1"/>
    </source>
</evidence>
<evidence type="ECO:0000259" key="1">
    <source>
        <dbReference type="Pfam" id="PF01850"/>
    </source>
</evidence>
<comment type="caution">
    <text evidence="2">The sequence shown here is derived from an EMBL/GenBank/DDBJ whole genome shotgun (WGS) entry which is preliminary data.</text>
</comment>